<reference evidence="2" key="1">
    <citation type="submission" date="2021-01" db="EMBL/GenBank/DDBJ databases">
        <authorList>
            <person name="Corre E."/>
            <person name="Pelletier E."/>
            <person name="Niang G."/>
            <person name="Scheremetjew M."/>
            <person name="Finn R."/>
            <person name="Kale V."/>
            <person name="Holt S."/>
            <person name="Cochrane G."/>
            <person name="Meng A."/>
            <person name="Brown T."/>
            <person name="Cohen L."/>
        </authorList>
    </citation>
    <scope>NUCLEOTIDE SEQUENCE</scope>
    <source>
        <strain evidence="2">NIES-2562</strain>
    </source>
</reference>
<organism evidence="2">
    <name type="scientific">Palpitomonas bilix</name>
    <dbReference type="NCBI Taxonomy" id="652834"/>
    <lineage>
        <taxon>Eukaryota</taxon>
        <taxon>Eukaryota incertae sedis</taxon>
    </lineage>
</organism>
<dbReference type="AlphaFoldDB" id="A0A7S3LVL5"/>
<feature type="region of interest" description="Disordered" evidence="1">
    <location>
        <begin position="103"/>
        <end position="129"/>
    </location>
</feature>
<protein>
    <submittedName>
        <fullName evidence="2">Uncharacterized protein</fullName>
    </submittedName>
</protein>
<name>A0A7S3LVL5_9EUKA</name>
<accession>A0A7S3LVL5</accession>
<dbReference type="PANTHER" id="PTHR34204">
    <property type="entry name" value="RNA-BINDING ASCH DOMAIN PROTEIN"/>
    <property type="match status" value="1"/>
</dbReference>
<dbReference type="PANTHER" id="PTHR34204:SF2">
    <property type="entry name" value="RNA-BINDING ASCH DOMAIN PROTEIN"/>
    <property type="match status" value="1"/>
</dbReference>
<gene>
    <name evidence="2" type="ORF">PBIL07802_LOCUS29418</name>
</gene>
<proteinExistence type="predicted"/>
<evidence type="ECO:0000256" key="1">
    <source>
        <dbReference type="SAM" id="MobiDB-lite"/>
    </source>
</evidence>
<sequence>MPVSNLKEAIFEIEEKGQIETGEEEEEEEEKVKGGYKCCECEVGYASVENLTRIIHAVLFCPHFGRKWRGDEWGFDEVEEEVEQYVHRCEQIREEWRHKWADEQRGGEAKLEKEEAQNEKKKEEGKEETTPMLKHIVGQMRDRDLLFSLGFRCTAGSILTVPPKKEELIAAFEQKFKPNVVGCVLTVGARAWTKHAQRSSEEWWGSVEGSEKEKNERALSCIERVLAKAEWMNIHELPHEQPVLEVRMKEGYGARWYIDTPITFRGFLEPQMEGGHEKRWRH</sequence>
<evidence type="ECO:0000313" key="2">
    <source>
        <dbReference type="EMBL" id="CAE0267075.1"/>
    </source>
</evidence>
<dbReference type="EMBL" id="HBIB01044942">
    <property type="protein sequence ID" value="CAE0267075.1"/>
    <property type="molecule type" value="Transcribed_RNA"/>
</dbReference>